<dbReference type="EMBL" id="CP015879">
    <property type="protein sequence ID" value="ANI18711.1"/>
    <property type="molecule type" value="Genomic_DNA"/>
</dbReference>
<geneLocation type="plasmid" evidence="2">
    <name>prbl16</name>
</geneLocation>
<organism evidence="1 2">
    <name type="scientific">Pseudomonas citronellolis</name>
    <dbReference type="NCBI Taxonomy" id="53408"/>
    <lineage>
        <taxon>Bacteria</taxon>
        <taxon>Pseudomonadati</taxon>
        <taxon>Pseudomonadota</taxon>
        <taxon>Gammaproteobacteria</taxon>
        <taxon>Pseudomonadales</taxon>
        <taxon>Pseudomonadaceae</taxon>
        <taxon>Pseudomonas</taxon>
    </lineage>
</organism>
<accession>A0A1A9KML1</accession>
<protein>
    <submittedName>
        <fullName evidence="1">Uncharacterized protein</fullName>
    </submittedName>
</protein>
<evidence type="ECO:0000313" key="2">
    <source>
        <dbReference type="Proteomes" id="UP000077748"/>
    </source>
</evidence>
<sequence>MMKSIKKKHLLMASIAAAVVAIGGVTAILSSSGKKTALSYYDSFKERYYLQDVLSEGEISYSVFSGDLTVKNPEVRLAAVQTNGAEQFLQGLRGLFETAIGRSSEEGLMGWTKYQMLSTTGRNAAGVYLKADALKINHSGDSKDGEIHVQLLGMEMANPFISRRGAEVVLVSDLAADNEWAPAETASSEVKLPYSWGTNMAVRSPVTGAFIVGATGDFGTKVDLDFYIQRSDDGAGSMRFVVTHRNDGSEVGQIVREAEFASLPELDEVQTLLRNTLSSFIIGAYSSLTGQSVLLDAVSKFALQTKVEDYSVTFKGFSSIKDAFDSYQANAGKSQFDAFCQAAGLSTWQSDFGAKAREHSDSECAIARKLVEEGKFEEHYKFSEGKPLYASLFVGRSYELDAN</sequence>
<gene>
    <name evidence="1" type="ORF">A9C11_32110</name>
</gene>
<name>A0A1A9KML1_9PSED</name>
<dbReference type="RefSeq" id="WP_021263236.1">
    <property type="nucleotide sequence ID" value="NZ_CP015879.1"/>
</dbReference>
<dbReference type="GeneID" id="93444658"/>
<dbReference type="Proteomes" id="UP000077748">
    <property type="component" value="Plasmid pRBL16"/>
</dbReference>
<reference evidence="1 2" key="1">
    <citation type="submission" date="2016-05" db="EMBL/GenBank/DDBJ databases">
        <title>Genome Sequence of Pseudomonas citronellolis Strain SJTE-3, an Estrogens and Persistent Organic Pollutants degradation strain.</title>
        <authorList>
            <person name="Liang R."/>
        </authorList>
    </citation>
    <scope>NUCLEOTIDE SEQUENCE [LARGE SCALE GENOMIC DNA]</scope>
    <source>
        <strain evidence="1 2">SJTE-3</strain>
        <plasmid evidence="2">Plasmid prbl16</plasmid>
    </source>
</reference>
<evidence type="ECO:0000313" key="1">
    <source>
        <dbReference type="EMBL" id="ANI18711.1"/>
    </source>
</evidence>
<proteinExistence type="predicted"/>
<dbReference type="AlphaFoldDB" id="A0A1A9KML1"/>
<keyword evidence="1" id="KW-0614">Plasmid</keyword>